<dbReference type="PANTHER" id="PTHR45992">
    <property type="entry name" value="EUKARYOTIC ELONGATION FACTOR 2 KINASE-RELATED"/>
    <property type="match status" value="1"/>
</dbReference>
<dbReference type="GO" id="GO:0005524">
    <property type="term" value="F:ATP binding"/>
    <property type="evidence" value="ECO:0007669"/>
    <property type="project" value="UniProtKB-KW"/>
</dbReference>
<keyword evidence="2" id="KW-0808">Transferase</keyword>
<feature type="region of interest" description="Disordered" evidence="6">
    <location>
        <begin position="557"/>
        <end position="582"/>
    </location>
</feature>
<dbReference type="InterPro" id="IPR004166">
    <property type="entry name" value="a-kinase_dom"/>
</dbReference>
<comment type="caution">
    <text evidence="8">The sequence shown here is derived from an EMBL/GenBank/DDBJ whole genome shotgun (WGS) entry which is preliminary data.</text>
</comment>
<dbReference type="GO" id="GO:0004674">
    <property type="term" value="F:protein serine/threonine kinase activity"/>
    <property type="evidence" value="ECO:0007669"/>
    <property type="project" value="UniProtKB-KW"/>
</dbReference>
<feature type="non-terminal residue" evidence="8">
    <location>
        <position position="1"/>
    </location>
</feature>
<protein>
    <recommendedName>
        <fullName evidence="7">Alpha-type protein kinase domain-containing protein</fullName>
    </recommendedName>
</protein>
<dbReference type="SMART" id="SM00811">
    <property type="entry name" value="Alpha_kinase"/>
    <property type="match status" value="1"/>
</dbReference>
<dbReference type="InterPro" id="IPR051852">
    <property type="entry name" value="Alpha-type_PK"/>
</dbReference>
<dbReference type="PANTHER" id="PTHR45992:SF2">
    <property type="entry name" value="EUKARYOTIC ELONGATION FACTOR 2 KINASE"/>
    <property type="match status" value="1"/>
</dbReference>
<evidence type="ECO:0000256" key="3">
    <source>
        <dbReference type="ARBA" id="ARBA00022741"/>
    </source>
</evidence>
<sequence length="691" mass="74656">YQRNYVLKVYKSTSVRGGGQRLRDMLEGDVKVQGEAKALADQYNKELRALLKAGRFDRRSPQPMKFKCVDMLEASLVTFIHRPNKPTYFMESYIEGHFSKYNGNAGYVDRASPRLRATPQAFSHFTFCRTGGEKIVVDVQGVGDLLTDPQLHTREGNSGPGDGGPRGFGLFFATHKCNRICRRMGLRTFRTNEESLMSGSDTELEDEREDEVGYDDVLRRLARTLDDVEKLDVGLKTADDLGSVLPDVVVDALPLEPILDASKDSAAVLLREPHRELGKMLLDDDDGLTRARPEAALYHLAAAALGGDGEALEFLRAVRAARDERRRWSEAHARAAALRSVAAVAILAAALYNAGSLLARRRRRTPPEMRSGSQMASEAKAPPPSHVAQDRPAAKAPPPAHVAQDGTPKPPRKPHADTPAAGAVAKAAAEALMAAPDGTPTPRPPGSGSPRATAAMVAAARGIRTKERDEHAGDALRAAAAEVEAATGEAAAPGLRASAEEVADAARGQAETAMKEVAVAQQAEAKSVLKRAAAEADAPAEKAVAVLEAKAKAVEPARPRAAARAKPPPRIDDDDDDVAPSRRRRCDWKGMDIKFDLLLDQLEDACQISKHALAILPTEEEKREIDAELVRRSYDEMLDRVRLAHDRATDILKEAGPPKPKPPRPPPPPPYVPGAPFVPFCGEGNVLGGEW</sequence>
<dbReference type="Pfam" id="PF02816">
    <property type="entry name" value="Alpha_kinase"/>
    <property type="match status" value="1"/>
</dbReference>
<evidence type="ECO:0000256" key="2">
    <source>
        <dbReference type="ARBA" id="ARBA00022679"/>
    </source>
</evidence>
<evidence type="ECO:0000256" key="5">
    <source>
        <dbReference type="ARBA" id="ARBA00022840"/>
    </source>
</evidence>
<dbReference type="Proteomes" id="UP000789595">
    <property type="component" value="Unassembled WGS sequence"/>
</dbReference>
<feature type="compositionally biased region" description="Pro residues" evidence="6">
    <location>
        <begin position="657"/>
        <end position="673"/>
    </location>
</feature>
<feature type="region of interest" description="Disordered" evidence="6">
    <location>
        <begin position="651"/>
        <end position="675"/>
    </location>
</feature>
<dbReference type="OrthoDB" id="301415at2759"/>
<keyword evidence="3" id="KW-0547">Nucleotide-binding</keyword>
<dbReference type="SUPFAM" id="SSF56112">
    <property type="entry name" value="Protein kinase-like (PK-like)"/>
    <property type="match status" value="1"/>
</dbReference>
<organism evidence="8 9">
    <name type="scientific">Pelagomonas calceolata</name>
    <dbReference type="NCBI Taxonomy" id="35677"/>
    <lineage>
        <taxon>Eukaryota</taxon>
        <taxon>Sar</taxon>
        <taxon>Stramenopiles</taxon>
        <taxon>Ochrophyta</taxon>
        <taxon>Pelagophyceae</taxon>
        <taxon>Pelagomonadales</taxon>
        <taxon>Pelagomonadaceae</taxon>
        <taxon>Pelagomonas</taxon>
    </lineage>
</organism>
<keyword evidence="4" id="KW-0418">Kinase</keyword>
<accession>A0A8J2WHK2</accession>
<evidence type="ECO:0000256" key="6">
    <source>
        <dbReference type="SAM" id="MobiDB-lite"/>
    </source>
</evidence>
<dbReference type="GO" id="GO:1903013">
    <property type="term" value="P:response to differentiation-inducing factor 1"/>
    <property type="evidence" value="ECO:0007669"/>
    <property type="project" value="TreeGrafter"/>
</dbReference>
<evidence type="ECO:0000313" key="8">
    <source>
        <dbReference type="EMBL" id="CAH0368685.1"/>
    </source>
</evidence>
<feature type="domain" description="Alpha-type protein kinase" evidence="7">
    <location>
        <begin position="1"/>
        <end position="189"/>
    </location>
</feature>
<proteinExistence type="predicted"/>
<feature type="region of interest" description="Disordered" evidence="6">
    <location>
        <begin position="362"/>
        <end position="426"/>
    </location>
</feature>
<reference evidence="8" key="1">
    <citation type="submission" date="2021-11" db="EMBL/GenBank/DDBJ databases">
        <authorList>
            <consortium name="Genoscope - CEA"/>
            <person name="William W."/>
        </authorList>
    </citation>
    <scope>NUCLEOTIDE SEQUENCE</scope>
</reference>
<evidence type="ECO:0000259" key="7">
    <source>
        <dbReference type="PROSITE" id="PS51158"/>
    </source>
</evidence>
<keyword evidence="9" id="KW-1185">Reference proteome</keyword>
<keyword evidence="1" id="KW-0723">Serine/threonine-protein kinase</keyword>
<gene>
    <name evidence="8" type="ORF">PECAL_2P17580</name>
</gene>
<dbReference type="Gene3D" id="3.20.200.10">
    <property type="entry name" value="MHCK/EF2 kinase"/>
    <property type="match status" value="1"/>
</dbReference>
<feature type="compositionally biased region" description="Low complexity" evidence="6">
    <location>
        <begin position="417"/>
        <end position="426"/>
    </location>
</feature>
<dbReference type="GO" id="GO:0031037">
    <property type="term" value="P:myosin II filament disassembly"/>
    <property type="evidence" value="ECO:0007669"/>
    <property type="project" value="TreeGrafter"/>
</dbReference>
<dbReference type="InterPro" id="IPR011009">
    <property type="entry name" value="Kinase-like_dom_sf"/>
</dbReference>
<evidence type="ECO:0000256" key="4">
    <source>
        <dbReference type="ARBA" id="ARBA00022777"/>
    </source>
</evidence>
<evidence type="ECO:0000256" key="1">
    <source>
        <dbReference type="ARBA" id="ARBA00022527"/>
    </source>
</evidence>
<dbReference type="EMBL" id="CAKKNE010000002">
    <property type="protein sequence ID" value="CAH0368685.1"/>
    <property type="molecule type" value="Genomic_DNA"/>
</dbReference>
<evidence type="ECO:0000313" key="9">
    <source>
        <dbReference type="Proteomes" id="UP000789595"/>
    </source>
</evidence>
<dbReference type="AlphaFoldDB" id="A0A8J2WHK2"/>
<keyword evidence="5" id="KW-0067">ATP-binding</keyword>
<dbReference type="PROSITE" id="PS51158">
    <property type="entry name" value="ALPHA_KINASE"/>
    <property type="match status" value="1"/>
</dbReference>
<name>A0A8J2WHK2_9STRA</name>